<protein>
    <recommendedName>
        <fullName evidence="1">endopeptidase La</fullName>
        <ecNumber evidence="1">3.4.21.53</ecNumber>
    </recommendedName>
</protein>
<dbReference type="Pfam" id="PF05362">
    <property type="entry name" value="Lon_C"/>
    <property type="match status" value="1"/>
</dbReference>
<sequence length="367" mass="38688">MALFTDRTDSERARSRSGWFGWTMLGIGMVSAAVLSMLPAPYVIERPGPVFDTLGVVETPAGDVPLIEIPDEPTYPTEGALSLLTVSVVGTRERPPSWIELVPAWFDPTRSVVPVDSVFPEGLSREQSAERSRIEMENSQREAIAAALTELGYRFSSVLTIAEVIPGGPADGKLQAGDVVVSFNDETFTDVTGLRAAIADNGTDRAGEMVVRRNGVEQRVELRPELSDSEPATPMVGVYVGSEYEFPFEVDIQLENVGGPSAGMMFALGIIDKLTPGALNGGEAVAGTGTISATGAVGPIGGIRQKMYGARDAGAEWFLAPSANCDEVTGNEPHGLSVFRVDTLDDALDALRGIASGDVAGLPVCTG</sequence>
<dbReference type="Pfam" id="PF17820">
    <property type="entry name" value="PDZ_6"/>
    <property type="match status" value="1"/>
</dbReference>
<dbReference type="GO" id="GO:0004176">
    <property type="term" value="F:ATP-dependent peptidase activity"/>
    <property type="evidence" value="ECO:0007669"/>
    <property type="project" value="UniProtKB-UniRule"/>
</dbReference>
<feature type="transmembrane region" description="Helical" evidence="2">
    <location>
        <begin position="20"/>
        <end position="44"/>
    </location>
</feature>
<dbReference type="InterPro" id="IPR014721">
    <property type="entry name" value="Ribsml_uS5_D2-typ_fold_subgr"/>
</dbReference>
<name>A0AAW6T778_9MICO</name>
<reference evidence="5 6" key="1">
    <citation type="submission" date="2023-04" db="EMBL/GenBank/DDBJ databases">
        <title>Klugiella caeni sp. nov. isolated from the sludge of biochemical tank.</title>
        <authorList>
            <person name="Geng K."/>
        </authorList>
    </citation>
    <scope>NUCLEOTIDE SEQUENCE [LARGE SCALE GENOMIC DNA]</scope>
    <source>
        <strain evidence="5 6">YN-L-19</strain>
    </source>
</reference>
<dbReference type="PANTHER" id="PTHR10046">
    <property type="entry name" value="ATP DEPENDENT LON PROTEASE FAMILY MEMBER"/>
    <property type="match status" value="1"/>
</dbReference>
<evidence type="ECO:0000259" key="3">
    <source>
        <dbReference type="PROSITE" id="PS50106"/>
    </source>
</evidence>
<evidence type="ECO:0000256" key="2">
    <source>
        <dbReference type="SAM" id="Phobius"/>
    </source>
</evidence>
<feature type="active site" evidence="1">
    <location>
        <position position="261"/>
    </location>
</feature>
<evidence type="ECO:0000313" key="6">
    <source>
        <dbReference type="Proteomes" id="UP001321506"/>
    </source>
</evidence>
<dbReference type="GO" id="GO:0005524">
    <property type="term" value="F:ATP binding"/>
    <property type="evidence" value="ECO:0007669"/>
    <property type="project" value="InterPro"/>
</dbReference>
<dbReference type="PROSITE" id="PS51786">
    <property type="entry name" value="LON_PROTEOLYTIC"/>
    <property type="match status" value="1"/>
</dbReference>
<dbReference type="Gene3D" id="3.30.230.10">
    <property type="match status" value="1"/>
</dbReference>
<dbReference type="InterPro" id="IPR041489">
    <property type="entry name" value="PDZ_6"/>
</dbReference>
<dbReference type="GO" id="GO:0006508">
    <property type="term" value="P:proteolysis"/>
    <property type="evidence" value="ECO:0007669"/>
    <property type="project" value="UniProtKB-KW"/>
</dbReference>
<keyword evidence="2" id="KW-0472">Membrane</keyword>
<dbReference type="RefSeq" id="WP_281489469.1">
    <property type="nucleotide sequence ID" value="NZ_JASATX010000006.1"/>
</dbReference>
<dbReference type="InterPro" id="IPR027065">
    <property type="entry name" value="Lon_Prtase"/>
</dbReference>
<gene>
    <name evidence="5" type="ORF">QF206_11970</name>
</gene>
<dbReference type="Proteomes" id="UP001321506">
    <property type="component" value="Unassembled WGS sequence"/>
</dbReference>
<dbReference type="SUPFAM" id="SSF50156">
    <property type="entry name" value="PDZ domain-like"/>
    <property type="match status" value="1"/>
</dbReference>
<dbReference type="GO" id="GO:0030163">
    <property type="term" value="P:protein catabolic process"/>
    <property type="evidence" value="ECO:0007669"/>
    <property type="project" value="InterPro"/>
</dbReference>
<feature type="active site" evidence="1">
    <location>
        <position position="306"/>
    </location>
</feature>
<evidence type="ECO:0000256" key="1">
    <source>
        <dbReference type="PROSITE-ProRule" id="PRU01122"/>
    </source>
</evidence>
<comment type="catalytic activity">
    <reaction evidence="1">
        <text>Hydrolysis of proteins in presence of ATP.</text>
        <dbReference type="EC" id="3.4.21.53"/>
    </reaction>
</comment>
<dbReference type="InterPro" id="IPR001478">
    <property type="entry name" value="PDZ"/>
</dbReference>
<dbReference type="InterPro" id="IPR036034">
    <property type="entry name" value="PDZ_sf"/>
</dbReference>
<feature type="domain" description="Lon proteolytic" evidence="4">
    <location>
        <begin position="255"/>
        <end position="354"/>
    </location>
</feature>
<keyword evidence="1" id="KW-0645">Protease</keyword>
<proteinExistence type="inferred from homology"/>
<dbReference type="AlphaFoldDB" id="A0AAW6T778"/>
<comment type="caution">
    <text evidence="5">The sequence shown here is derived from an EMBL/GenBank/DDBJ whole genome shotgun (WGS) entry which is preliminary data.</text>
</comment>
<dbReference type="SMART" id="SM00228">
    <property type="entry name" value="PDZ"/>
    <property type="match status" value="1"/>
</dbReference>
<keyword evidence="2" id="KW-1133">Transmembrane helix</keyword>
<dbReference type="InterPro" id="IPR008269">
    <property type="entry name" value="Lon_proteolytic"/>
</dbReference>
<evidence type="ECO:0000313" key="5">
    <source>
        <dbReference type="EMBL" id="MDI2099681.1"/>
    </source>
</evidence>
<keyword evidence="6" id="KW-1185">Reference proteome</keyword>
<dbReference type="EMBL" id="JASATX010000006">
    <property type="protein sequence ID" value="MDI2099681.1"/>
    <property type="molecule type" value="Genomic_DNA"/>
</dbReference>
<dbReference type="SUPFAM" id="SSF54211">
    <property type="entry name" value="Ribosomal protein S5 domain 2-like"/>
    <property type="match status" value="1"/>
</dbReference>
<dbReference type="Gene3D" id="2.30.42.10">
    <property type="match status" value="1"/>
</dbReference>
<dbReference type="InterPro" id="IPR020568">
    <property type="entry name" value="Ribosomal_Su5_D2-typ_SF"/>
</dbReference>
<organism evidence="5 6">
    <name type="scientific">Ruicaihuangia caeni</name>
    <dbReference type="NCBI Taxonomy" id="3042517"/>
    <lineage>
        <taxon>Bacteria</taxon>
        <taxon>Bacillati</taxon>
        <taxon>Actinomycetota</taxon>
        <taxon>Actinomycetes</taxon>
        <taxon>Micrococcales</taxon>
        <taxon>Microbacteriaceae</taxon>
        <taxon>Ruicaihuangia</taxon>
    </lineage>
</organism>
<keyword evidence="2" id="KW-0812">Transmembrane</keyword>
<accession>A0AAW6T778</accession>
<keyword evidence="1" id="KW-0720">Serine protease</keyword>
<keyword evidence="1" id="KW-0378">Hydrolase</keyword>
<dbReference type="PROSITE" id="PS50106">
    <property type="entry name" value="PDZ"/>
    <property type="match status" value="1"/>
</dbReference>
<evidence type="ECO:0000259" key="4">
    <source>
        <dbReference type="PROSITE" id="PS51786"/>
    </source>
</evidence>
<feature type="domain" description="PDZ" evidence="3">
    <location>
        <begin position="133"/>
        <end position="215"/>
    </location>
</feature>
<comment type="similarity">
    <text evidence="1">Belongs to the peptidase S16 family.</text>
</comment>
<dbReference type="GO" id="GO:0004252">
    <property type="term" value="F:serine-type endopeptidase activity"/>
    <property type="evidence" value="ECO:0007669"/>
    <property type="project" value="UniProtKB-UniRule"/>
</dbReference>
<dbReference type="EC" id="3.4.21.53" evidence="1"/>